<dbReference type="Gene3D" id="3.40.33.10">
    <property type="entry name" value="CAP"/>
    <property type="match status" value="1"/>
</dbReference>
<accession>A0A8D8PDB3</accession>
<keyword evidence="2" id="KW-0964">Secreted</keyword>
<dbReference type="EMBL" id="HBUE01052264">
    <property type="protein sequence ID" value="CAG6465091.1"/>
    <property type="molecule type" value="Transcribed_RNA"/>
</dbReference>
<comment type="subcellular location">
    <subcellularLocation>
        <location evidence="1">Secreted</location>
    </subcellularLocation>
</comment>
<dbReference type="SMART" id="SM00198">
    <property type="entry name" value="SCP"/>
    <property type="match status" value="1"/>
</dbReference>
<dbReference type="SUPFAM" id="SSF55797">
    <property type="entry name" value="PR-1-like"/>
    <property type="match status" value="1"/>
</dbReference>
<feature type="domain" description="SCP" evidence="3">
    <location>
        <begin position="1"/>
        <end position="120"/>
    </location>
</feature>
<dbReference type="AlphaFoldDB" id="A0A8D8PDB3"/>
<proteinExistence type="predicted"/>
<evidence type="ECO:0000256" key="2">
    <source>
        <dbReference type="ARBA" id="ARBA00022525"/>
    </source>
</evidence>
<reference evidence="4" key="1">
    <citation type="submission" date="2021-05" db="EMBL/GenBank/DDBJ databases">
        <authorList>
            <person name="Alioto T."/>
            <person name="Alioto T."/>
            <person name="Gomez Garrido J."/>
        </authorList>
    </citation>
    <scope>NUCLEOTIDE SEQUENCE</scope>
</reference>
<dbReference type="InterPro" id="IPR014044">
    <property type="entry name" value="CAP_dom"/>
</dbReference>
<dbReference type="InterPro" id="IPR035940">
    <property type="entry name" value="CAP_sf"/>
</dbReference>
<dbReference type="Pfam" id="PF00188">
    <property type="entry name" value="CAP"/>
    <property type="match status" value="1"/>
</dbReference>
<dbReference type="EMBL" id="HBUE01232921">
    <property type="protein sequence ID" value="CAG6545623.1"/>
    <property type="molecule type" value="Transcribed_RNA"/>
</dbReference>
<dbReference type="GO" id="GO:0005576">
    <property type="term" value="C:extracellular region"/>
    <property type="evidence" value="ECO:0007669"/>
    <property type="project" value="UniProtKB-SubCell"/>
</dbReference>
<evidence type="ECO:0000256" key="1">
    <source>
        <dbReference type="ARBA" id="ARBA00004613"/>
    </source>
</evidence>
<dbReference type="EMBL" id="HBUE01232926">
    <property type="protein sequence ID" value="CAG6545631.1"/>
    <property type="molecule type" value="Transcribed_RNA"/>
</dbReference>
<dbReference type="EMBL" id="HBUE01339783">
    <property type="protein sequence ID" value="CAG6597794.1"/>
    <property type="molecule type" value="Transcribed_RNA"/>
</dbReference>
<protein>
    <submittedName>
        <fullName evidence="4">Venom allergen 3</fullName>
    </submittedName>
</protein>
<dbReference type="EMBL" id="HBUE01339778">
    <property type="protein sequence ID" value="CAG6597786.1"/>
    <property type="molecule type" value="Transcribed_RNA"/>
</dbReference>
<dbReference type="CDD" id="cd05380">
    <property type="entry name" value="CAP_euk"/>
    <property type="match status" value="1"/>
</dbReference>
<organism evidence="4">
    <name type="scientific">Culex pipiens</name>
    <name type="common">House mosquito</name>
    <dbReference type="NCBI Taxonomy" id="7175"/>
    <lineage>
        <taxon>Eukaryota</taxon>
        <taxon>Metazoa</taxon>
        <taxon>Ecdysozoa</taxon>
        <taxon>Arthropoda</taxon>
        <taxon>Hexapoda</taxon>
        <taxon>Insecta</taxon>
        <taxon>Pterygota</taxon>
        <taxon>Neoptera</taxon>
        <taxon>Endopterygota</taxon>
        <taxon>Diptera</taxon>
        <taxon>Nematocera</taxon>
        <taxon>Culicoidea</taxon>
        <taxon>Culicidae</taxon>
        <taxon>Culicinae</taxon>
        <taxon>Culicini</taxon>
        <taxon>Culex</taxon>
        <taxon>Culex</taxon>
    </lineage>
</organism>
<evidence type="ECO:0000259" key="3">
    <source>
        <dbReference type="SMART" id="SM00198"/>
    </source>
</evidence>
<evidence type="ECO:0000313" key="4">
    <source>
        <dbReference type="EMBL" id="CAG6597786.1"/>
    </source>
</evidence>
<name>A0A8D8PDB3_CULPI</name>
<sequence>MAAANARRCQNEHDACHNTKKYPTSGQNLATQSFEGKKIPDDTVLIKGFINDWFSEHRYADPALVARYPENYNGPDVGHFTQLVRDRCTAVGCAMVRYNDASKWTTQYMVCNYAITQLENKPVYVAGAACSKCTTGCNSKYLGLCSVEEKILPKP</sequence>